<evidence type="ECO:0000256" key="1">
    <source>
        <dbReference type="ARBA" id="ARBA00022670"/>
    </source>
</evidence>
<evidence type="ECO:0000259" key="5">
    <source>
        <dbReference type="Pfam" id="PF07687"/>
    </source>
</evidence>
<dbReference type="InterPro" id="IPR002933">
    <property type="entry name" value="Peptidase_M20"/>
</dbReference>
<accession>A0ABW2YGT4</accession>
<keyword evidence="1" id="KW-0645">Protease</keyword>
<dbReference type="Proteomes" id="UP001597110">
    <property type="component" value="Unassembled WGS sequence"/>
</dbReference>
<evidence type="ECO:0000256" key="2">
    <source>
        <dbReference type="ARBA" id="ARBA00022723"/>
    </source>
</evidence>
<comment type="caution">
    <text evidence="6">The sequence shown here is derived from an EMBL/GenBank/DDBJ whole genome shotgun (WGS) entry which is preliminary data.</text>
</comment>
<keyword evidence="3" id="KW-0378">Hydrolase</keyword>
<dbReference type="SUPFAM" id="SSF53187">
    <property type="entry name" value="Zn-dependent exopeptidases"/>
    <property type="match status" value="1"/>
</dbReference>
<dbReference type="InterPro" id="IPR011650">
    <property type="entry name" value="Peptidase_M20_dimer"/>
</dbReference>
<dbReference type="RefSeq" id="WP_386823290.1">
    <property type="nucleotide sequence ID" value="NZ_JBHTIF010000001.1"/>
</dbReference>
<dbReference type="SUPFAM" id="SSF55031">
    <property type="entry name" value="Bacterial exopeptidase dimerisation domain"/>
    <property type="match status" value="1"/>
</dbReference>
<keyword evidence="4" id="KW-0732">Signal</keyword>
<dbReference type="Pfam" id="PF07687">
    <property type="entry name" value="M20_dimer"/>
    <property type="match status" value="1"/>
</dbReference>
<dbReference type="Gene3D" id="3.30.70.360">
    <property type="match status" value="1"/>
</dbReference>
<feature type="domain" description="Peptidase M20 dimerisation" evidence="5">
    <location>
        <begin position="244"/>
        <end position="395"/>
    </location>
</feature>
<sequence length="520" mass="56232">MTKRLSAMRAVLGMGIGMGMVLAMTAAAQSRTPSDAQLQAAAQASFPELFELLALPNDAIVPADIRRNADWLQRAFERRGFSARQLPNDGKPMLFAEYGKPVPGRKTILFYMHFDGQPVLPEQWAQPDPWQAVVKQRNATGAWESVPTARLQDAVLDPELRVFARSASDDKGPILMLLAALDALRTAGVEPAIHVKVLLDSEEEKGSPTLGAVAKAHADLLRADGLVLFDGPRHPSNRPTLAFGNRGVAMATLTVHGPRAPLHSGHHGNYTPNPAQRLAALLATMKDDQGRVTVPGYYDGIVLTEAERAILAETGDDEAAMRKRVGVAKTDAVAPSYQEAMQYPSLNVRGLQSAAVGDKAANIVPHKAVAELDLRTTPEAGPERLFALIRDHVQRQGWHLVDGEPTEADRATYDRLATLAYGGGSRAVRTPMDAPIGVWAHAALRRSFGYAPAMRPVRIRMMGGSLPTDELVDALQVPFVIVPPVNGDNNQHSFDENLRIGHYLDGVRMAAGLLTTPFAE</sequence>
<dbReference type="Gene3D" id="3.40.630.10">
    <property type="entry name" value="Zn peptidases"/>
    <property type="match status" value="1"/>
</dbReference>
<dbReference type="InterPro" id="IPR051458">
    <property type="entry name" value="Cyt/Met_Dipeptidase"/>
</dbReference>
<protein>
    <submittedName>
        <fullName evidence="6">M20/M25/M40 family metallo-hydrolase</fullName>
    </submittedName>
</protein>
<evidence type="ECO:0000256" key="3">
    <source>
        <dbReference type="ARBA" id="ARBA00022801"/>
    </source>
</evidence>
<dbReference type="PANTHER" id="PTHR43270">
    <property type="entry name" value="BETA-ALA-HIS DIPEPTIDASE"/>
    <property type="match status" value="1"/>
</dbReference>
<keyword evidence="2" id="KW-0479">Metal-binding</keyword>
<evidence type="ECO:0000313" key="6">
    <source>
        <dbReference type="EMBL" id="MFD0725704.1"/>
    </source>
</evidence>
<organism evidence="6 7">
    <name type="scientific">Lysobacter brunescens</name>
    <dbReference type="NCBI Taxonomy" id="262323"/>
    <lineage>
        <taxon>Bacteria</taxon>
        <taxon>Pseudomonadati</taxon>
        <taxon>Pseudomonadota</taxon>
        <taxon>Gammaproteobacteria</taxon>
        <taxon>Lysobacterales</taxon>
        <taxon>Lysobacteraceae</taxon>
        <taxon>Lysobacter</taxon>
    </lineage>
</organism>
<dbReference type="Pfam" id="PF01546">
    <property type="entry name" value="Peptidase_M20"/>
    <property type="match status" value="1"/>
</dbReference>
<feature type="signal peptide" evidence="4">
    <location>
        <begin position="1"/>
        <end position="23"/>
    </location>
</feature>
<proteinExistence type="predicted"/>
<keyword evidence="7" id="KW-1185">Reference proteome</keyword>
<dbReference type="EMBL" id="JBHTIF010000001">
    <property type="protein sequence ID" value="MFD0725704.1"/>
    <property type="molecule type" value="Genomic_DNA"/>
</dbReference>
<feature type="chain" id="PRO_5046164895" evidence="4">
    <location>
        <begin position="24"/>
        <end position="520"/>
    </location>
</feature>
<evidence type="ECO:0000313" key="7">
    <source>
        <dbReference type="Proteomes" id="UP001597110"/>
    </source>
</evidence>
<name>A0ABW2YGT4_9GAMM</name>
<dbReference type="InterPro" id="IPR036264">
    <property type="entry name" value="Bact_exopeptidase_dim_dom"/>
</dbReference>
<reference evidence="7" key="1">
    <citation type="journal article" date="2019" name="Int. J. Syst. Evol. Microbiol.">
        <title>The Global Catalogue of Microorganisms (GCM) 10K type strain sequencing project: providing services to taxonomists for standard genome sequencing and annotation.</title>
        <authorList>
            <consortium name="The Broad Institute Genomics Platform"/>
            <consortium name="The Broad Institute Genome Sequencing Center for Infectious Disease"/>
            <person name="Wu L."/>
            <person name="Ma J."/>
        </authorList>
    </citation>
    <scope>NUCLEOTIDE SEQUENCE [LARGE SCALE GENOMIC DNA]</scope>
    <source>
        <strain evidence="7">CCUG 55585</strain>
    </source>
</reference>
<gene>
    <name evidence="6" type="ORF">ACFQ0E_08835</name>
</gene>
<dbReference type="PANTHER" id="PTHR43270:SF8">
    <property type="entry name" value="DI- AND TRIPEPTIDASE DUG2-RELATED"/>
    <property type="match status" value="1"/>
</dbReference>
<evidence type="ECO:0000256" key="4">
    <source>
        <dbReference type="SAM" id="SignalP"/>
    </source>
</evidence>